<dbReference type="OrthoDB" id="676979at2759"/>
<dbReference type="InterPro" id="IPR055414">
    <property type="entry name" value="LRR_R13L4/SHOC2-like"/>
</dbReference>
<evidence type="ECO:0000313" key="4">
    <source>
        <dbReference type="EMBL" id="CDW49561.1"/>
    </source>
</evidence>
<evidence type="ECO:0000256" key="2">
    <source>
        <dbReference type="ARBA" id="ARBA00022737"/>
    </source>
</evidence>
<keyword evidence="2" id="KW-0677">Repeat</keyword>
<proteinExistence type="predicted"/>
<feature type="domain" description="Disease resistance R13L4/SHOC-2-like LRR" evidence="3">
    <location>
        <begin position="63"/>
        <end position="172"/>
    </location>
</feature>
<dbReference type="SUPFAM" id="SSF52058">
    <property type="entry name" value="L domain-like"/>
    <property type="match status" value="1"/>
</dbReference>
<dbReference type="GO" id="GO:0005737">
    <property type="term" value="C:cytoplasm"/>
    <property type="evidence" value="ECO:0007669"/>
    <property type="project" value="TreeGrafter"/>
</dbReference>
<evidence type="ECO:0000259" key="3">
    <source>
        <dbReference type="Pfam" id="PF23598"/>
    </source>
</evidence>
<dbReference type="AlphaFoldDB" id="A0A0K2VHY0"/>
<dbReference type="InterPro" id="IPR003591">
    <property type="entry name" value="Leu-rich_rpt_typical-subtyp"/>
</dbReference>
<dbReference type="PROSITE" id="PS51450">
    <property type="entry name" value="LRR"/>
    <property type="match status" value="3"/>
</dbReference>
<reference evidence="4" key="1">
    <citation type="submission" date="2014-05" db="EMBL/GenBank/DDBJ databases">
        <authorList>
            <person name="Chronopoulou M."/>
        </authorList>
    </citation>
    <scope>NUCLEOTIDE SEQUENCE</scope>
    <source>
        <tissue evidence="4">Whole organism</tissue>
    </source>
</reference>
<gene>
    <name evidence="4" type="primary">RSU1</name>
</gene>
<dbReference type="Pfam" id="PF13516">
    <property type="entry name" value="LRR_6"/>
    <property type="match status" value="1"/>
</dbReference>
<keyword evidence="1" id="KW-0433">Leucine-rich repeat</keyword>
<dbReference type="Pfam" id="PF23598">
    <property type="entry name" value="LRR_14"/>
    <property type="match status" value="1"/>
</dbReference>
<name>A0A0K2VHY0_LEPSM</name>
<dbReference type="InterPro" id="IPR001611">
    <property type="entry name" value="Leu-rich_rpt"/>
</dbReference>
<dbReference type="EMBL" id="HACA01032200">
    <property type="protein sequence ID" value="CDW49561.1"/>
    <property type="molecule type" value="Transcribed_RNA"/>
</dbReference>
<dbReference type="SMART" id="SM00369">
    <property type="entry name" value="LRR_TYP"/>
    <property type="match status" value="6"/>
</dbReference>
<accession>A0A0K2VHY0</accession>
<dbReference type="Gene3D" id="3.80.10.10">
    <property type="entry name" value="Ribonuclease Inhibitor"/>
    <property type="match status" value="1"/>
</dbReference>
<dbReference type="PANTHER" id="PTHR48051:SF1">
    <property type="entry name" value="RAS SUPPRESSOR PROTEIN 1"/>
    <property type="match status" value="1"/>
</dbReference>
<feature type="non-terminal residue" evidence="4">
    <location>
        <position position="1"/>
    </location>
</feature>
<dbReference type="PANTHER" id="PTHR48051">
    <property type="match status" value="1"/>
</dbReference>
<dbReference type="InterPro" id="IPR032675">
    <property type="entry name" value="LRR_dom_sf"/>
</dbReference>
<protein>
    <submittedName>
        <fullName evidence="4">Ras suppressor protein 1 [Gallus gallus]</fullName>
    </submittedName>
</protein>
<organism evidence="4">
    <name type="scientific">Lepeophtheirus salmonis</name>
    <name type="common">Salmon louse</name>
    <name type="synonym">Caligus salmonis</name>
    <dbReference type="NCBI Taxonomy" id="72036"/>
    <lineage>
        <taxon>Eukaryota</taxon>
        <taxon>Metazoa</taxon>
        <taxon>Ecdysozoa</taxon>
        <taxon>Arthropoda</taxon>
        <taxon>Crustacea</taxon>
        <taxon>Multicrustacea</taxon>
        <taxon>Hexanauplia</taxon>
        <taxon>Copepoda</taxon>
        <taxon>Siphonostomatoida</taxon>
        <taxon>Caligidae</taxon>
        <taxon>Lepeophtheirus</taxon>
    </lineage>
</organism>
<evidence type="ECO:0000256" key="1">
    <source>
        <dbReference type="ARBA" id="ARBA00022614"/>
    </source>
</evidence>
<dbReference type="InterPro" id="IPR050216">
    <property type="entry name" value="LRR_domain-containing"/>
</dbReference>
<sequence>FEESSVSIVDKGIKNLDHLKKFPKITKKITLAHNKIKVIPLDFILGFRSITHLNLTRNKIQDIPSEFGQLIQLKYLNLSGNRIEVLPSSIGNLIQLLYFDLSENKLKDLPKNLFGLTKLNHLHLSDNQISLLPKDLGNLKELKVLALRDNLISEIDVELLMQLSALVELHLQGNKITYLPPNTISLCPNKRSGLNIFYLSGNPWILPIEEILDDKYYELDTLLRYCQSPAYKIIYGRRNRK</sequence>